<comment type="cofactor">
    <cofactor evidence="1">
        <name>heme</name>
        <dbReference type="ChEBI" id="CHEBI:30413"/>
    </cofactor>
</comment>
<keyword evidence="7" id="KW-0256">Endoplasmic reticulum</keyword>
<dbReference type="Proteomes" id="UP001148838">
    <property type="component" value="Unassembled WGS sequence"/>
</dbReference>
<evidence type="ECO:0000256" key="5">
    <source>
        <dbReference type="ARBA" id="ARBA00022617"/>
    </source>
</evidence>
<dbReference type="InterPro" id="IPR017972">
    <property type="entry name" value="Cyt_P450_CS"/>
</dbReference>
<sequence length="379" mass="43507">MKRMLPFISTCASQLTDYLKNVAILDKPIEVKQTIAKYATDVISTCAFGIESNCLVNPKAEFQEFSSKIFHFSTYRSFEFMSLFMLPMVVQLMNVKFFQRQTTEFLRQVFTDTMTQREKQEIVREDFMDLLIQLKNKGRVDDEKIEEELEKIQEMNGISDEKIDFEFKGNNLVAQAAIFFAAGYESNASTTSFTLYELAMQPQLQERLRREILTVLDKVNGQISYEAIKSMEYLHMVVSETLRKYPPLPFLDRIATKDYKIPGTNVVIEKGTSLYISLLGIHMDEEVFPDPDKYDPERFSEEGKRSWNSAYYIPFGEGPRYCIGRRFGMLAAKMGVLTVISNFQVSPCAETPNPLILNPKALLLASKGGIPLKFSKIQK</sequence>
<evidence type="ECO:0000256" key="3">
    <source>
        <dbReference type="ARBA" id="ARBA00004406"/>
    </source>
</evidence>
<organism evidence="14 15">
    <name type="scientific">Periplaneta americana</name>
    <name type="common">American cockroach</name>
    <name type="synonym">Blatta americana</name>
    <dbReference type="NCBI Taxonomy" id="6978"/>
    <lineage>
        <taxon>Eukaryota</taxon>
        <taxon>Metazoa</taxon>
        <taxon>Ecdysozoa</taxon>
        <taxon>Arthropoda</taxon>
        <taxon>Hexapoda</taxon>
        <taxon>Insecta</taxon>
        <taxon>Pterygota</taxon>
        <taxon>Neoptera</taxon>
        <taxon>Polyneoptera</taxon>
        <taxon>Dictyoptera</taxon>
        <taxon>Blattodea</taxon>
        <taxon>Blattoidea</taxon>
        <taxon>Blattidae</taxon>
        <taxon>Blattinae</taxon>
        <taxon>Periplaneta</taxon>
    </lineage>
</organism>
<dbReference type="PANTHER" id="PTHR24292">
    <property type="entry name" value="CYTOCHROME P450"/>
    <property type="match status" value="1"/>
</dbReference>
<evidence type="ECO:0000256" key="7">
    <source>
        <dbReference type="ARBA" id="ARBA00022824"/>
    </source>
</evidence>
<keyword evidence="9 13" id="KW-0560">Oxidoreductase</keyword>
<dbReference type="InterPro" id="IPR050476">
    <property type="entry name" value="Insect_CytP450_Detox"/>
</dbReference>
<keyword evidence="10 13" id="KW-0408">Iron</keyword>
<evidence type="ECO:0008006" key="16">
    <source>
        <dbReference type="Google" id="ProtNLM"/>
    </source>
</evidence>
<dbReference type="PANTHER" id="PTHR24292:SF45">
    <property type="entry name" value="CYTOCHROME P450 6G1-RELATED"/>
    <property type="match status" value="1"/>
</dbReference>
<name>A0ABQ8SG45_PERAM</name>
<evidence type="ECO:0000313" key="15">
    <source>
        <dbReference type="Proteomes" id="UP001148838"/>
    </source>
</evidence>
<comment type="similarity">
    <text evidence="4 13">Belongs to the cytochrome P450 family.</text>
</comment>
<dbReference type="CDD" id="cd11056">
    <property type="entry name" value="CYP6-like"/>
    <property type="match status" value="1"/>
</dbReference>
<evidence type="ECO:0000256" key="13">
    <source>
        <dbReference type="RuleBase" id="RU000461"/>
    </source>
</evidence>
<dbReference type="InterPro" id="IPR002401">
    <property type="entry name" value="Cyt_P450_E_grp-I"/>
</dbReference>
<dbReference type="PRINTS" id="PR00463">
    <property type="entry name" value="EP450I"/>
</dbReference>
<dbReference type="InterPro" id="IPR001128">
    <property type="entry name" value="Cyt_P450"/>
</dbReference>
<evidence type="ECO:0000256" key="9">
    <source>
        <dbReference type="ARBA" id="ARBA00023002"/>
    </source>
</evidence>
<evidence type="ECO:0000256" key="4">
    <source>
        <dbReference type="ARBA" id="ARBA00010617"/>
    </source>
</evidence>
<dbReference type="EMBL" id="JAJSOF020000027">
    <property type="protein sequence ID" value="KAJ4433074.1"/>
    <property type="molecule type" value="Genomic_DNA"/>
</dbReference>
<dbReference type="InterPro" id="IPR036396">
    <property type="entry name" value="Cyt_P450_sf"/>
</dbReference>
<dbReference type="PROSITE" id="PS00086">
    <property type="entry name" value="CYTOCHROME_P450"/>
    <property type="match status" value="1"/>
</dbReference>
<evidence type="ECO:0000256" key="10">
    <source>
        <dbReference type="ARBA" id="ARBA00023004"/>
    </source>
</evidence>
<evidence type="ECO:0000256" key="11">
    <source>
        <dbReference type="ARBA" id="ARBA00023033"/>
    </source>
</evidence>
<evidence type="ECO:0000256" key="6">
    <source>
        <dbReference type="ARBA" id="ARBA00022723"/>
    </source>
</evidence>
<keyword evidence="12" id="KW-0472">Membrane</keyword>
<keyword evidence="11 13" id="KW-0503">Monooxygenase</keyword>
<evidence type="ECO:0000256" key="2">
    <source>
        <dbReference type="ARBA" id="ARBA00004174"/>
    </source>
</evidence>
<keyword evidence="8" id="KW-0492">Microsome</keyword>
<comment type="caution">
    <text evidence="14">The sequence shown here is derived from an EMBL/GenBank/DDBJ whole genome shotgun (WGS) entry which is preliminary data.</text>
</comment>
<comment type="subcellular location">
    <subcellularLocation>
        <location evidence="3">Endoplasmic reticulum membrane</location>
        <topology evidence="3">Peripheral membrane protein</topology>
    </subcellularLocation>
    <subcellularLocation>
        <location evidence="2">Microsome membrane</location>
        <topology evidence="2">Peripheral membrane protein</topology>
    </subcellularLocation>
</comment>
<reference evidence="14 15" key="1">
    <citation type="journal article" date="2022" name="Allergy">
        <title>Genome assembly and annotation of Periplaneta americana reveal a comprehensive cockroach allergen profile.</title>
        <authorList>
            <person name="Wang L."/>
            <person name="Xiong Q."/>
            <person name="Saelim N."/>
            <person name="Wang L."/>
            <person name="Nong W."/>
            <person name="Wan A.T."/>
            <person name="Shi M."/>
            <person name="Liu X."/>
            <person name="Cao Q."/>
            <person name="Hui J.H.L."/>
            <person name="Sookrung N."/>
            <person name="Leung T.F."/>
            <person name="Tungtrongchitr A."/>
            <person name="Tsui S.K.W."/>
        </authorList>
    </citation>
    <scope>NUCLEOTIDE SEQUENCE [LARGE SCALE GENOMIC DNA]</scope>
    <source>
        <strain evidence="14">PWHHKU_190912</strain>
    </source>
</reference>
<dbReference type="PRINTS" id="PR00385">
    <property type="entry name" value="P450"/>
</dbReference>
<protein>
    <recommendedName>
        <fullName evidence="16">Cytochrome P450</fullName>
    </recommendedName>
</protein>
<keyword evidence="5 13" id="KW-0349">Heme</keyword>
<proteinExistence type="inferred from homology"/>
<evidence type="ECO:0000256" key="1">
    <source>
        <dbReference type="ARBA" id="ARBA00001971"/>
    </source>
</evidence>
<gene>
    <name evidence="14" type="ORF">ANN_15331</name>
</gene>
<accession>A0ABQ8SG45</accession>
<dbReference type="Pfam" id="PF00067">
    <property type="entry name" value="p450"/>
    <property type="match status" value="1"/>
</dbReference>
<keyword evidence="6 13" id="KW-0479">Metal-binding</keyword>
<dbReference type="Gene3D" id="1.10.630.10">
    <property type="entry name" value="Cytochrome P450"/>
    <property type="match status" value="1"/>
</dbReference>
<dbReference type="SUPFAM" id="SSF48264">
    <property type="entry name" value="Cytochrome P450"/>
    <property type="match status" value="1"/>
</dbReference>
<evidence type="ECO:0000256" key="8">
    <source>
        <dbReference type="ARBA" id="ARBA00022848"/>
    </source>
</evidence>
<evidence type="ECO:0000313" key="14">
    <source>
        <dbReference type="EMBL" id="KAJ4433074.1"/>
    </source>
</evidence>
<evidence type="ECO:0000256" key="12">
    <source>
        <dbReference type="ARBA" id="ARBA00023136"/>
    </source>
</evidence>
<keyword evidence="15" id="KW-1185">Reference proteome</keyword>